<protein>
    <submittedName>
        <fullName evidence="1">PadR family transcriptional regulator</fullName>
    </submittedName>
</protein>
<feature type="non-terminal residue" evidence="1">
    <location>
        <position position="1"/>
    </location>
</feature>
<dbReference type="Proteomes" id="UP000437824">
    <property type="component" value="Unassembled WGS sequence"/>
</dbReference>
<dbReference type="EMBL" id="WMBC01000020">
    <property type="protein sequence ID" value="MTD62801.1"/>
    <property type="molecule type" value="Genomic_DNA"/>
</dbReference>
<comment type="caution">
    <text evidence="1">The sequence shown here is derived from an EMBL/GenBank/DDBJ whole genome shotgun (WGS) entry which is preliminary data.</text>
</comment>
<evidence type="ECO:0000313" key="1">
    <source>
        <dbReference type="EMBL" id="MTD62801.1"/>
    </source>
</evidence>
<gene>
    <name evidence="1" type="ORF">GKZ57_16570</name>
</gene>
<reference evidence="1 2" key="1">
    <citation type="submission" date="2019-11" db="EMBL/GenBank/DDBJ databases">
        <title>Draft genome sequence of Blautia luti DSM 14534T, isolated from human stool.</title>
        <authorList>
            <person name="Ortiz R."/>
            <person name="Melis-Arcos F."/>
            <person name="Covarrubias P."/>
            <person name="Cardenas J.P."/>
            <person name="Perez-Donoso J."/>
            <person name="Almonacid D."/>
        </authorList>
    </citation>
    <scope>NUCLEOTIDE SEQUENCE [LARGE SCALE GENOMIC DNA]</scope>
    <source>
        <strain evidence="1 2">DSM 14534</strain>
    </source>
</reference>
<proteinExistence type="predicted"/>
<evidence type="ECO:0000313" key="2">
    <source>
        <dbReference type="Proteomes" id="UP000437824"/>
    </source>
</evidence>
<name>A0A844GQ57_9FIRM</name>
<dbReference type="AlphaFoldDB" id="A0A844GQ57"/>
<accession>A0A844GQ57</accession>
<sequence length="95" mass="10845">FERLMFEISGKPINIFLDFNAVIVNLDSLPPEKQKSCIAEIEENISTLKSYLEHNIQKKENEPSIPATGMAVLRQQYVLVEAIQAWIASLKKNQQ</sequence>
<organism evidence="1 2">
    <name type="scientific">Blautia luti DSM 14534 = JCM 17040</name>
    <dbReference type="NCBI Taxonomy" id="649762"/>
    <lineage>
        <taxon>Bacteria</taxon>
        <taxon>Bacillati</taxon>
        <taxon>Bacillota</taxon>
        <taxon>Clostridia</taxon>
        <taxon>Lachnospirales</taxon>
        <taxon>Lachnospiraceae</taxon>
        <taxon>Blautia</taxon>
    </lineage>
</organism>